<evidence type="ECO:0000256" key="6">
    <source>
        <dbReference type="ARBA" id="ARBA00023049"/>
    </source>
</evidence>
<protein>
    <submittedName>
        <fullName evidence="9">Peptidyl-dipeptidase Dcp</fullName>
    </submittedName>
</protein>
<sequence>MTVFRQGPGARNVAAMSDNPFFSPSTLEYELPPFAEIREEHYRPAFERGMADQLAETAAIAANSEPPTFDNTVVALERSGAVLRRVSAVFFNQDSSDTTPGVQELDAEISPLLAAHADAIHLDAALFARLDTLHEARHGLGLDPESLRLLERRHTAFVRAGARLDADGQRRLREINAELAADSAAFRRNTHAASLAGAVAVDSADALDGLPGAAVAAAAENARALGQDGRWVLSLKNFSNQTELASLTDRSLRERLLTASLRRGLDTNGPLAAKMAALRAERAALLGHPTHASYVVADETAGTAGAVSAMLGRLVAPAVANAEREAADLAAAAAADGIDELAAHDWAFYAEKVRAERYEVDTAALRPYFELERVLRDGVFFAAGLAYGLSFTERPDLTAYHPDARVFEVFDADGSALGLFIGDFHARESKRGGAWMNELVAQSRLLGTRPVVVNNLNIAHPAPGEPALLSWDEVRTLFHEFGHALHGLFSDVEYPSFAGTEVPRDFVEFPSQVNEMWMTRPEVLANYARHHESGEPLDPAVVRRMLAAENYGQGFRTVEYLSAALLDWAWHSRTAADPLVEDAEAFEARALAEAGIAVAAVPPRYRTGYFNHVFSNGYSAGYYAYIWSEVLDAETVEWFGTGGRGVRESGQLFRERLLSRGGSRDALECVRDVLGRGPEIGPLLARRGLE</sequence>
<feature type="domain" description="Peptidase M3A/M3B catalytic" evidence="8">
    <location>
        <begin position="245"/>
        <end position="687"/>
    </location>
</feature>
<evidence type="ECO:0000256" key="3">
    <source>
        <dbReference type="ARBA" id="ARBA00022723"/>
    </source>
</evidence>
<accession>A0A3N4RFN5</accession>
<dbReference type="PANTHER" id="PTHR43660:SF1">
    <property type="entry name" value="DIPEPTIDYL CARBOXYPEPTIDASE"/>
    <property type="match status" value="1"/>
</dbReference>
<keyword evidence="10" id="KW-1185">Reference proteome</keyword>
<dbReference type="InterPro" id="IPR001567">
    <property type="entry name" value="Pept_M3A_M3B_dom"/>
</dbReference>
<dbReference type="Gene3D" id="1.10.1370.10">
    <property type="entry name" value="Neurolysin, domain 3"/>
    <property type="match status" value="1"/>
</dbReference>
<dbReference type="SUPFAM" id="SSF55486">
    <property type="entry name" value="Metalloproteases ('zincins'), catalytic domain"/>
    <property type="match status" value="1"/>
</dbReference>
<dbReference type="InterPro" id="IPR045090">
    <property type="entry name" value="Pept_M3A_M3B"/>
</dbReference>
<dbReference type="InterPro" id="IPR024079">
    <property type="entry name" value="MetalloPept_cat_dom_sf"/>
</dbReference>
<dbReference type="GO" id="GO:0004222">
    <property type="term" value="F:metalloendopeptidase activity"/>
    <property type="evidence" value="ECO:0007669"/>
    <property type="project" value="InterPro"/>
</dbReference>
<dbReference type="InterPro" id="IPR034005">
    <property type="entry name" value="M3A_DCP"/>
</dbReference>
<dbReference type="FunFam" id="3.40.390.10:FF:000009">
    <property type="entry name" value="Oligopeptidase A"/>
    <property type="match status" value="1"/>
</dbReference>
<evidence type="ECO:0000256" key="4">
    <source>
        <dbReference type="ARBA" id="ARBA00022801"/>
    </source>
</evidence>
<dbReference type="Proteomes" id="UP000266906">
    <property type="component" value="Unassembled WGS sequence"/>
</dbReference>
<organism evidence="9 10">
    <name type="scientific">Kitasatospora cineracea</name>
    <dbReference type="NCBI Taxonomy" id="88074"/>
    <lineage>
        <taxon>Bacteria</taxon>
        <taxon>Bacillati</taxon>
        <taxon>Actinomycetota</taxon>
        <taxon>Actinomycetes</taxon>
        <taxon>Kitasatosporales</taxon>
        <taxon>Streptomycetaceae</taxon>
        <taxon>Kitasatospora</taxon>
    </lineage>
</organism>
<evidence type="ECO:0000256" key="7">
    <source>
        <dbReference type="RuleBase" id="RU003435"/>
    </source>
</evidence>
<dbReference type="AlphaFoldDB" id="A0A3N4RFN5"/>
<comment type="similarity">
    <text evidence="1 7">Belongs to the peptidase M3 family.</text>
</comment>
<dbReference type="Gene3D" id="1.10.1370.40">
    <property type="match status" value="1"/>
</dbReference>
<evidence type="ECO:0000256" key="1">
    <source>
        <dbReference type="ARBA" id="ARBA00006040"/>
    </source>
</evidence>
<comment type="caution">
    <text evidence="9">The sequence shown here is derived from an EMBL/GenBank/DDBJ whole genome shotgun (WGS) entry which is preliminary data.</text>
</comment>
<dbReference type="Gene3D" id="3.40.390.10">
    <property type="entry name" value="Collagenase (Catalytic Domain)"/>
    <property type="match status" value="1"/>
</dbReference>
<dbReference type="GO" id="GO:0004180">
    <property type="term" value="F:carboxypeptidase activity"/>
    <property type="evidence" value="ECO:0007669"/>
    <property type="project" value="TreeGrafter"/>
</dbReference>
<comment type="cofactor">
    <cofactor evidence="7">
        <name>Zn(2+)</name>
        <dbReference type="ChEBI" id="CHEBI:29105"/>
    </cofactor>
    <text evidence="7">Binds 1 zinc ion.</text>
</comment>
<gene>
    <name evidence="9" type="ORF">EDD38_0485</name>
</gene>
<evidence type="ECO:0000256" key="5">
    <source>
        <dbReference type="ARBA" id="ARBA00022833"/>
    </source>
</evidence>
<dbReference type="GO" id="GO:0005829">
    <property type="term" value="C:cytosol"/>
    <property type="evidence" value="ECO:0007669"/>
    <property type="project" value="TreeGrafter"/>
</dbReference>
<proteinExistence type="inferred from homology"/>
<keyword evidence="5 7" id="KW-0862">Zinc</keyword>
<dbReference type="EMBL" id="RKQG01000001">
    <property type="protein sequence ID" value="RPE32238.1"/>
    <property type="molecule type" value="Genomic_DNA"/>
</dbReference>
<dbReference type="InterPro" id="IPR024077">
    <property type="entry name" value="Neurolysin/TOP_dom2"/>
</dbReference>
<dbReference type="GO" id="GO:0046872">
    <property type="term" value="F:metal ion binding"/>
    <property type="evidence" value="ECO:0007669"/>
    <property type="project" value="UniProtKB-UniRule"/>
</dbReference>
<dbReference type="CDD" id="cd06456">
    <property type="entry name" value="M3A_DCP"/>
    <property type="match status" value="1"/>
</dbReference>
<dbReference type="GO" id="GO:0006508">
    <property type="term" value="P:proteolysis"/>
    <property type="evidence" value="ECO:0007669"/>
    <property type="project" value="UniProtKB-KW"/>
</dbReference>
<evidence type="ECO:0000313" key="10">
    <source>
        <dbReference type="Proteomes" id="UP000266906"/>
    </source>
</evidence>
<dbReference type="PANTHER" id="PTHR43660">
    <property type="entry name" value="DIPEPTIDYL CARBOXYPEPTIDASE"/>
    <property type="match status" value="1"/>
</dbReference>
<keyword evidence="2 7" id="KW-0645">Protease</keyword>
<evidence type="ECO:0000313" key="9">
    <source>
        <dbReference type="EMBL" id="RPE32238.1"/>
    </source>
</evidence>
<keyword evidence="6 7" id="KW-0482">Metalloprotease</keyword>
<evidence type="ECO:0000259" key="8">
    <source>
        <dbReference type="Pfam" id="PF01432"/>
    </source>
</evidence>
<reference evidence="9 10" key="1">
    <citation type="submission" date="2018-11" db="EMBL/GenBank/DDBJ databases">
        <title>Sequencing the genomes of 1000 actinobacteria strains.</title>
        <authorList>
            <person name="Klenk H.-P."/>
        </authorList>
    </citation>
    <scope>NUCLEOTIDE SEQUENCE [LARGE SCALE GENOMIC DNA]</scope>
    <source>
        <strain evidence="9 10">DSM 44781</strain>
    </source>
</reference>
<dbReference type="Pfam" id="PF01432">
    <property type="entry name" value="Peptidase_M3"/>
    <property type="match status" value="1"/>
</dbReference>
<evidence type="ECO:0000256" key="2">
    <source>
        <dbReference type="ARBA" id="ARBA00022670"/>
    </source>
</evidence>
<keyword evidence="3 7" id="KW-0479">Metal-binding</keyword>
<name>A0A3N4RFN5_9ACTN</name>
<keyword evidence="4 7" id="KW-0378">Hydrolase</keyword>